<dbReference type="GO" id="GO:0016597">
    <property type="term" value="F:amino acid binding"/>
    <property type="evidence" value="ECO:0007669"/>
    <property type="project" value="InterPro"/>
</dbReference>
<feature type="binding site" evidence="6">
    <location>
        <begin position="231"/>
        <end position="232"/>
    </location>
    <ligand>
        <name>L-ornithine</name>
        <dbReference type="ChEBI" id="CHEBI:46911"/>
    </ligand>
</feature>
<evidence type="ECO:0000313" key="9">
    <source>
        <dbReference type="EMBL" id="BBD06985.1"/>
    </source>
</evidence>
<dbReference type="FunFam" id="3.40.50.1370:FF:000008">
    <property type="entry name" value="Ornithine carbamoyltransferase"/>
    <property type="match status" value="1"/>
</dbReference>
<dbReference type="GO" id="GO:0005737">
    <property type="term" value="C:cytoplasm"/>
    <property type="evidence" value="ECO:0007669"/>
    <property type="project" value="UniProtKB-SubCell"/>
</dbReference>
<keyword evidence="10" id="KW-1185">Reference proteome</keyword>
<dbReference type="GO" id="GO:0042450">
    <property type="term" value="P:L-arginine biosynthetic process via ornithine"/>
    <property type="evidence" value="ECO:0007669"/>
    <property type="project" value="UniProtKB-UniRule"/>
</dbReference>
<comment type="similarity">
    <text evidence="2 6">Belongs to the aspartate/ornithine carbamoyltransferase superfamily. OTCase family.</text>
</comment>
<dbReference type="PRINTS" id="PR00100">
    <property type="entry name" value="AOTCASE"/>
</dbReference>
<evidence type="ECO:0000256" key="4">
    <source>
        <dbReference type="ARBA" id="ARBA00022679"/>
    </source>
</evidence>
<comment type="pathway">
    <text evidence="1">Amino-acid biosynthesis; L-arginine biosynthesis; L-arginine from L-ornithine and carbamoyl phosphate: step 1/3.</text>
</comment>
<dbReference type="NCBIfam" id="TIGR00658">
    <property type="entry name" value="orni_carb_tr"/>
    <property type="match status" value="1"/>
</dbReference>
<feature type="domain" description="Aspartate/ornithine carbamoyltransferase carbamoyl-P binding" evidence="8">
    <location>
        <begin position="12"/>
        <end position="149"/>
    </location>
</feature>
<feature type="domain" description="Aspartate/ornithine carbamoyltransferase Asp/Orn-binding" evidence="7">
    <location>
        <begin position="156"/>
        <end position="305"/>
    </location>
</feature>
<dbReference type="InterPro" id="IPR024904">
    <property type="entry name" value="OTCase_ArgI"/>
</dbReference>
<dbReference type="Pfam" id="PF00185">
    <property type="entry name" value="OTCace"/>
    <property type="match status" value="1"/>
</dbReference>
<dbReference type="InterPro" id="IPR006131">
    <property type="entry name" value="Asp_carbamoyltransf_Asp/Orn-bd"/>
</dbReference>
<organism evidence="9 10">
    <name type="scientific">Desulfovibrio ferrophilus</name>
    <dbReference type="NCBI Taxonomy" id="241368"/>
    <lineage>
        <taxon>Bacteria</taxon>
        <taxon>Pseudomonadati</taxon>
        <taxon>Thermodesulfobacteriota</taxon>
        <taxon>Desulfovibrionia</taxon>
        <taxon>Desulfovibrionales</taxon>
        <taxon>Desulfovibrionaceae</taxon>
        <taxon>Desulfovibrio</taxon>
    </lineage>
</organism>
<keyword evidence="4 6" id="KW-0808">Transferase</keyword>
<keyword evidence="6" id="KW-0963">Cytoplasm</keyword>
<feature type="binding site" evidence="6">
    <location>
        <position position="295"/>
    </location>
    <ligand>
        <name>carbamoyl phosphate</name>
        <dbReference type="ChEBI" id="CHEBI:58228"/>
    </ligand>
</feature>
<dbReference type="Pfam" id="PF02729">
    <property type="entry name" value="OTCace_N"/>
    <property type="match status" value="1"/>
</dbReference>
<sequence length="309" mass="34502">MNDNKGIIPMPRHFLSILDLDKDTAHALVKRAKEMKECDFHSDLLAGKTVALIFEKASTRTRVSFEVGINHLGGNSLLMTPAESQLGRSEPLSDTSRVLSRYCAGMVVRTFGQEIVDELSHYASVPVINALTDMYHPCQVMSDMLTMYERTPDLANLKVAWVGDGNNMAHSFINAAILFGYELVLACPEGYDPDPNLMAHAKAEGARVTLVRTPEEACEGAHYVNTDVWASMGQEEEQKQREAAFAGFMIDDDMLAVADSEVKVMHCLPAHRGEEISEEVFESERSIVFDQAENRLHMQKAIMEWIFSE</sequence>
<protein>
    <recommendedName>
        <fullName evidence="3 6">Ornithine carbamoyltransferase</fullName>
        <shortName evidence="6">OTCase</shortName>
        <ecNumber evidence="3 6">2.1.3.3</ecNumber>
    </recommendedName>
</protein>
<dbReference type="InterPro" id="IPR006130">
    <property type="entry name" value="Asp/Orn_carbamoylTrfase"/>
</dbReference>
<dbReference type="PRINTS" id="PR00102">
    <property type="entry name" value="OTCASE"/>
</dbReference>
<evidence type="ECO:0000256" key="5">
    <source>
        <dbReference type="ARBA" id="ARBA00048772"/>
    </source>
</evidence>
<feature type="binding site" evidence="6">
    <location>
        <begin position="58"/>
        <end position="61"/>
    </location>
    <ligand>
        <name>carbamoyl phosphate</name>
        <dbReference type="ChEBI" id="CHEBI:58228"/>
    </ligand>
</feature>
<dbReference type="Gene3D" id="3.40.50.1370">
    <property type="entry name" value="Aspartate/ornithine carbamoyltransferase"/>
    <property type="match status" value="2"/>
</dbReference>
<dbReference type="KEGG" id="dfl:DFE_0259"/>
<evidence type="ECO:0000256" key="2">
    <source>
        <dbReference type="ARBA" id="ARBA00007805"/>
    </source>
</evidence>
<comment type="subcellular location">
    <subcellularLocation>
        <location evidence="6">Cytoplasm</location>
    </subcellularLocation>
</comment>
<dbReference type="GO" id="GO:0019240">
    <property type="term" value="P:citrulline biosynthetic process"/>
    <property type="evidence" value="ECO:0007669"/>
    <property type="project" value="TreeGrafter"/>
</dbReference>
<dbReference type="HAMAP" id="MF_01109">
    <property type="entry name" value="OTCase"/>
    <property type="match status" value="1"/>
</dbReference>
<dbReference type="EC" id="2.1.3.3" evidence="3 6"/>
<comment type="catalytic activity">
    <reaction evidence="5 6">
        <text>carbamoyl phosphate + L-ornithine = L-citrulline + phosphate + H(+)</text>
        <dbReference type="Rhea" id="RHEA:19513"/>
        <dbReference type="ChEBI" id="CHEBI:15378"/>
        <dbReference type="ChEBI" id="CHEBI:43474"/>
        <dbReference type="ChEBI" id="CHEBI:46911"/>
        <dbReference type="ChEBI" id="CHEBI:57743"/>
        <dbReference type="ChEBI" id="CHEBI:58228"/>
        <dbReference type="EC" id="2.1.3.3"/>
    </reaction>
</comment>
<dbReference type="PANTHER" id="PTHR45753:SF3">
    <property type="entry name" value="ORNITHINE TRANSCARBAMYLASE, MITOCHONDRIAL"/>
    <property type="match status" value="1"/>
</dbReference>
<dbReference type="GO" id="GO:0004585">
    <property type="term" value="F:ornithine carbamoyltransferase activity"/>
    <property type="evidence" value="ECO:0007669"/>
    <property type="project" value="UniProtKB-UniRule"/>
</dbReference>
<dbReference type="InterPro" id="IPR036901">
    <property type="entry name" value="Asp/Orn_carbamoylTrfase_sf"/>
</dbReference>
<dbReference type="Proteomes" id="UP000269883">
    <property type="component" value="Chromosome"/>
</dbReference>
<dbReference type="InterPro" id="IPR006132">
    <property type="entry name" value="Asp/Orn_carbamoyltranf_P-bd"/>
</dbReference>
<feature type="binding site" evidence="6">
    <location>
        <position position="227"/>
    </location>
    <ligand>
        <name>L-ornithine</name>
        <dbReference type="ChEBI" id="CHEBI:46911"/>
    </ligand>
</feature>
<dbReference type="PROSITE" id="PS00097">
    <property type="entry name" value="CARBAMOYLTRANSFERASE"/>
    <property type="match status" value="1"/>
</dbReference>
<feature type="binding site" evidence="6">
    <location>
        <position position="109"/>
    </location>
    <ligand>
        <name>carbamoyl phosphate</name>
        <dbReference type="ChEBI" id="CHEBI:58228"/>
    </ligand>
</feature>
<evidence type="ECO:0000259" key="7">
    <source>
        <dbReference type="Pfam" id="PF00185"/>
    </source>
</evidence>
<feature type="binding site" evidence="6">
    <location>
        <position position="167"/>
    </location>
    <ligand>
        <name>L-ornithine</name>
        <dbReference type="ChEBI" id="CHEBI:46911"/>
    </ligand>
</feature>
<name>A0A2Z6AUW1_9BACT</name>
<dbReference type="InterPro" id="IPR002292">
    <property type="entry name" value="Orn/put_carbamltrans"/>
</dbReference>
<gene>
    <name evidence="9" type="primary">argF</name>
    <name evidence="9" type="ORF">DFE_0259</name>
</gene>
<dbReference type="AlphaFoldDB" id="A0A2Z6AUW1"/>
<proteinExistence type="inferred from homology"/>
<accession>A0A2Z6AUW1</accession>
<evidence type="ECO:0000256" key="1">
    <source>
        <dbReference type="ARBA" id="ARBA00004975"/>
    </source>
</evidence>
<evidence type="ECO:0000313" key="10">
    <source>
        <dbReference type="Proteomes" id="UP000269883"/>
    </source>
</evidence>
<evidence type="ECO:0000256" key="3">
    <source>
        <dbReference type="ARBA" id="ARBA00013007"/>
    </source>
</evidence>
<evidence type="ECO:0000256" key="6">
    <source>
        <dbReference type="HAMAP-Rule" id="MF_01109"/>
    </source>
</evidence>
<dbReference type="EMBL" id="AP017378">
    <property type="protein sequence ID" value="BBD06985.1"/>
    <property type="molecule type" value="Genomic_DNA"/>
</dbReference>
<feature type="binding site" evidence="6">
    <location>
        <begin position="136"/>
        <end position="139"/>
    </location>
    <ligand>
        <name>carbamoyl phosphate</name>
        <dbReference type="ChEBI" id="CHEBI:58228"/>
    </ligand>
</feature>
<reference evidence="9 10" key="1">
    <citation type="journal article" date="2018" name="Sci. Adv.">
        <title>Multi-heme cytochromes provide a pathway for survival in energy-limited environments.</title>
        <authorList>
            <person name="Deng X."/>
            <person name="Dohmae N."/>
            <person name="Nealson K.H."/>
            <person name="Hashimoto K."/>
            <person name="Okamoto A."/>
        </authorList>
    </citation>
    <scope>NUCLEOTIDE SEQUENCE [LARGE SCALE GENOMIC DNA]</scope>
    <source>
        <strain evidence="9 10">IS5</strain>
    </source>
</reference>
<dbReference type="NCBIfam" id="NF001986">
    <property type="entry name" value="PRK00779.1"/>
    <property type="match status" value="1"/>
</dbReference>
<feature type="binding site" evidence="6">
    <location>
        <begin position="267"/>
        <end position="268"/>
    </location>
    <ligand>
        <name>carbamoyl phosphate</name>
        <dbReference type="ChEBI" id="CHEBI:58228"/>
    </ligand>
</feature>
<dbReference type="PANTHER" id="PTHR45753">
    <property type="entry name" value="ORNITHINE CARBAMOYLTRANSFERASE, MITOCHONDRIAL"/>
    <property type="match status" value="1"/>
</dbReference>
<dbReference type="SUPFAM" id="SSF53671">
    <property type="entry name" value="Aspartate/ornithine carbamoyltransferase"/>
    <property type="match status" value="1"/>
</dbReference>
<evidence type="ECO:0000259" key="8">
    <source>
        <dbReference type="Pfam" id="PF02729"/>
    </source>
</evidence>
<feature type="binding site" evidence="6">
    <location>
        <position position="85"/>
    </location>
    <ligand>
        <name>carbamoyl phosphate</name>
        <dbReference type="ChEBI" id="CHEBI:58228"/>
    </ligand>
</feature>